<dbReference type="PANTHER" id="PTHR10666">
    <property type="entry name" value="UBIQUITIN"/>
    <property type="match status" value="1"/>
</dbReference>
<dbReference type="InterPro" id="IPR019954">
    <property type="entry name" value="Ubiquitin_CS"/>
</dbReference>
<evidence type="ECO:0000313" key="4">
    <source>
        <dbReference type="Proteomes" id="UP001165060"/>
    </source>
</evidence>
<proteinExistence type="predicted"/>
<keyword evidence="1" id="KW-0175">Coiled coil</keyword>
<reference evidence="3 4" key="1">
    <citation type="journal article" date="2023" name="Commun. Biol.">
        <title>Genome analysis of Parmales, the sister group of diatoms, reveals the evolutionary specialization of diatoms from phago-mixotrophs to photoautotrophs.</title>
        <authorList>
            <person name="Ban H."/>
            <person name="Sato S."/>
            <person name="Yoshikawa S."/>
            <person name="Yamada K."/>
            <person name="Nakamura Y."/>
            <person name="Ichinomiya M."/>
            <person name="Sato N."/>
            <person name="Blanc-Mathieu R."/>
            <person name="Endo H."/>
            <person name="Kuwata A."/>
            <person name="Ogata H."/>
        </authorList>
    </citation>
    <scope>NUCLEOTIDE SEQUENCE [LARGE SCALE GENOMIC DNA]</scope>
</reference>
<sequence>MSALAPPPPSPASVLVRHEPVAPRRAPGKRSPAAPAFQLPLPEGCGIAVGELRALALEFLGMDKGRTRAWVEAPKVVRVALDQVLFPDRGVSYQPGKEGGVIYKGENNWGGGKLVVDNGQLFRCGGRETCADGGRQLGWVDLREGVVLKTEPVDPAAPPLRPAQVFVKTLTGKMVNIRVPSLDTTTIEDFKLLITEQTEIPPDQQRLIFSGRSLEDGYTVAYYGISKESTLHLTLRLAGGMYHKTSSRADFLELGGTLPETTVSVTIKGDGGAEETVEVTLGDLDDETGASLLAKIAKRKKARALEEIDAELEGLTAKRRRLEEELGAGSE</sequence>
<dbReference type="Gene3D" id="3.10.20.90">
    <property type="entry name" value="Phosphatidylinositol 3-kinase Catalytic Subunit, Chain A, domain 1"/>
    <property type="match status" value="1"/>
</dbReference>
<dbReference type="InterPro" id="IPR050158">
    <property type="entry name" value="Ubiquitin_ubiquitin-like"/>
</dbReference>
<dbReference type="PROSITE" id="PS50053">
    <property type="entry name" value="UBIQUITIN_2"/>
    <property type="match status" value="1"/>
</dbReference>
<evidence type="ECO:0000313" key="3">
    <source>
        <dbReference type="EMBL" id="GMI51021.1"/>
    </source>
</evidence>
<dbReference type="SUPFAM" id="SSF54236">
    <property type="entry name" value="Ubiquitin-like"/>
    <property type="match status" value="1"/>
</dbReference>
<organism evidence="3 4">
    <name type="scientific">Tetraparma gracilis</name>
    <dbReference type="NCBI Taxonomy" id="2962635"/>
    <lineage>
        <taxon>Eukaryota</taxon>
        <taxon>Sar</taxon>
        <taxon>Stramenopiles</taxon>
        <taxon>Ochrophyta</taxon>
        <taxon>Bolidophyceae</taxon>
        <taxon>Parmales</taxon>
        <taxon>Triparmaceae</taxon>
        <taxon>Tetraparma</taxon>
    </lineage>
</organism>
<dbReference type="PROSITE" id="PS00299">
    <property type="entry name" value="UBIQUITIN_1"/>
    <property type="match status" value="1"/>
</dbReference>
<protein>
    <recommendedName>
        <fullName evidence="2">Ubiquitin-like domain-containing protein</fullName>
    </recommendedName>
</protein>
<keyword evidence="4" id="KW-1185">Reference proteome</keyword>
<evidence type="ECO:0000259" key="2">
    <source>
        <dbReference type="PROSITE" id="PS50053"/>
    </source>
</evidence>
<gene>
    <name evidence="3" type="ORF">TeGR_g12656</name>
</gene>
<dbReference type="EMBL" id="BRYB01006527">
    <property type="protein sequence ID" value="GMI51021.1"/>
    <property type="molecule type" value="Genomic_DNA"/>
</dbReference>
<feature type="coiled-coil region" evidence="1">
    <location>
        <begin position="298"/>
        <end position="325"/>
    </location>
</feature>
<comment type="caution">
    <text evidence="3">The sequence shown here is derived from an EMBL/GenBank/DDBJ whole genome shotgun (WGS) entry which is preliminary data.</text>
</comment>
<feature type="domain" description="Ubiquitin-like" evidence="2">
    <location>
        <begin position="163"/>
        <end position="240"/>
    </location>
</feature>
<dbReference type="InterPro" id="IPR000626">
    <property type="entry name" value="Ubiquitin-like_dom"/>
</dbReference>
<dbReference type="Proteomes" id="UP001165060">
    <property type="component" value="Unassembled WGS sequence"/>
</dbReference>
<evidence type="ECO:0000256" key="1">
    <source>
        <dbReference type="SAM" id="Coils"/>
    </source>
</evidence>
<accession>A0ABQ6N8X7</accession>
<name>A0ABQ6N8X7_9STRA</name>
<dbReference type="Pfam" id="PF00240">
    <property type="entry name" value="ubiquitin"/>
    <property type="match status" value="1"/>
</dbReference>
<dbReference type="SMART" id="SM00213">
    <property type="entry name" value="UBQ"/>
    <property type="match status" value="1"/>
</dbReference>
<dbReference type="InterPro" id="IPR029071">
    <property type="entry name" value="Ubiquitin-like_domsf"/>
</dbReference>